<feature type="region of interest" description="Disordered" evidence="1">
    <location>
        <begin position="23"/>
        <end position="48"/>
    </location>
</feature>
<comment type="caution">
    <text evidence="3">The sequence shown here is derived from an EMBL/GenBank/DDBJ whole genome shotgun (WGS) entry which is preliminary data.</text>
</comment>
<keyword evidence="4" id="KW-1185">Reference proteome</keyword>
<gene>
    <name evidence="3" type="ORF">ITX44_27755</name>
</gene>
<feature type="compositionally biased region" description="Low complexity" evidence="1">
    <location>
        <begin position="24"/>
        <end position="35"/>
    </location>
</feature>
<dbReference type="Pfam" id="PF24410">
    <property type="entry name" value="wHTH-HSP90_Na-assoc"/>
    <property type="match status" value="1"/>
</dbReference>
<dbReference type="EMBL" id="JADKYB010000017">
    <property type="protein sequence ID" value="MBM9508284.1"/>
    <property type="molecule type" value="Genomic_DNA"/>
</dbReference>
<evidence type="ECO:0000259" key="2">
    <source>
        <dbReference type="Pfam" id="PF24410"/>
    </source>
</evidence>
<dbReference type="InterPro" id="IPR056507">
    <property type="entry name" value="wHTH-HSP90_Na-assoc"/>
</dbReference>
<dbReference type="Proteomes" id="UP000749040">
    <property type="component" value="Unassembled WGS sequence"/>
</dbReference>
<organism evidence="3 4">
    <name type="scientific">Actinacidiphila acididurans</name>
    <dbReference type="NCBI Taxonomy" id="2784346"/>
    <lineage>
        <taxon>Bacteria</taxon>
        <taxon>Bacillati</taxon>
        <taxon>Actinomycetota</taxon>
        <taxon>Actinomycetes</taxon>
        <taxon>Kitasatosporales</taxon>
        <taxon>Streptomycetaceae</taxon>
        <taxon>Actinacidiphila</taxon>
    </lineage>
</organism>
<proteinExistence type="predicted"/>
<evidence type="ECO:0000313" key="3">
    <source>
        <dbReference type="EMBL" id="MBM9508284.1"/>
    </source>
</evidence>
<sequence length="435" mass="47929">MAEHGERERERREFTRLLGKLHEAAGAPSTASLAARSEPLAHGGEYGGAALKPHTIDGWLKGTSRPRSLDSLHLLIAVYARLPAGAPAAALAAPRLEKLWGSSAAKPAQGDGKSPSPGDGKPDRWEALAAGSPVWQRLGPEWTAEPLRDRATDAVRQLAALRDRQRAALADDPWRDGTFDKFAPWVDEREPVSPSVPVVAAHRFGIPFREVVERLRRLGPAVPGNTEEPQDIAAEAALLSEKAEGKHPLLPREGIVSLYTVYERSDQLGQDPRTIAHRLSAYGYTCAEELPAPSPHDTILLARAESEYEYRRAIPRAFLRLVPLTRAFISEESRVLGIPPEEVANWLVAHHFAVEDGPLPDPRDDWSLRLLKDTSRRPLTRTGTIALAHLLHLSRESGRPLREIYDRCVELALPVPTAETVPEALDRVPRPYTVE</sequence>
<evidence type="ECO:0000313" key="4">
    <source>
        <dbReference type="Proteomes" id="UP000749040"/>
    </source>
</evidence>
<accession>A0ABS2TY67</accession>
<name>A0ABS2TY67_9ACTN</name>
<dbReference type="RefSeq" id="WP_205360161.1">
    <property type="nucleotide sequence ID" value="NZ_JADKYB010000017.1"/>
</dbReference>
<protein>
    <recommendedName>
        <fullName evidence="2">wHTH-Hsp90 Na associated domain-containing protein</fullName>
    </recommendedName>
</protein>
<evidence type="ECO:0000256" key="1">
    <source>
        <dbReference type="SAM" id="MobiDB-lite"/>
    </source>
</evidence>
<feature type="region of interest" description="Disordered" evidence="1">
    <location>
        <begin position="103"/>
        <end position="126"/>
    </location>
</feature>
<feature type="domain" description="wHTH-Hsp90 Na associated" evidence="2">
    <location>
        <begin position="166"/>
        <end position="219"/>
    </location>
</feature>
<reference evidence="3 4" key="1">
    <citation type="submission" date="2021-01" db="EMBL/GenBank/DDBJ databases">
        <title>Streptomyces acididurans sp. nov., isolated from a peat swamp forest soil.</title>
        <authorList>
            <person name="Chantavorakit T."/>
            <person name="Duangmal K."/>
        </authorList>
    </citation>
    <scope>NUCLEOTIDE SEQUENCE [LARGE SCALE GENOMIC DNA]</scope>
    <source>
        <strain evidence="3 4">KK5PA1</strain>
    </source>
</reference>